<evidence type="ECO:0000313" key="1">
    <source>
        <dbReference type="EMBL" id="MFB9327055.1"/>
    </source>
</evidence>
<protein>
    <submittedName>
        <fullName evidence="1">Uncharacterized protein</fullName>
    </submittedName>
</protein>
<organism evidence="1 2">
    <name type="scientific">Paenibacillus aurantiacus</name>
    <dbReference type="NCBI Taxonomy" id="1936118"/>
    <lineage>
        <taxon>Bacteria</taxon>
        <taxon>Bacillati</taxon>
        <taxon>Bacillota</taxon>
        <taxon>Bacilli</taxon>
        <taxon>Bacillales</taxon>
        <taxon>Paenibacillaceae</taxon>
        <taxon>Paenibacillus</taxon>
    </lineage>
</organism>
<proteinExistence type="predicted"/>
<gene>
    <name evidence="1" type="ORF">ACFFSY_14090</name>
</gene>
<feature type="non-terminal residue" evidence="1">
    <location>
        <position position="71"/>
    </location>
</feature>
<accession>A0ABV5KP99</accession>
<name>A0ABV5KP99_9BACL</name>
<dbReference type="EMBL" id="JBHMDO010000022">
    <property type="protein sequence ID" value="MFB9327055.1"/>
    <property type="molecule type" value="Genomic_DNA"/>
</dbReference>
<dbReference type="RefSeq" id="WP_377494920.1">
    <property type="nucleotide sequence ID" value="NZ_JBHMDO010000022.1"/>
</dbReference>
<sequence length="71" mass="8087">MGVFEAPKAINKSIKRPIYIISKGARHSALWLTSNKVRKEAGFQLPRRKHIMIINHNIAALNTHRQLSVNT</sequence>
<dbReference type="Proteomes" id="UP001589747">
    <property type="component" value="Unassembled WGS sequence"/>
</dbReference>
<comment type="caution">
    <text evidence="1">The sequence shown here is derived from an EMBL/GenBank/DDBJ whole genome shotgun (WGS) entry which is preliminary data.</text>
</comment>
<evidence type="ECO:0000313" key="2">
    <source>
        <dbReference type="Proteomes" id="UP001589747"/>
    </source>
</evidence>
<reference evidence="1 2" key="1">
    <citation type="submission" date="2024-09" db="EMBL/GenBank/DDBJ databases">
        <authorList>
            <person name="Sun Q."/>
            <person name="Mori K."/>
        </authorList>
    </citation>
    <scope>NUCLEOTIDE SEQUENCE [LARGE SCALE GENOMIC DNA]</scope>
    <source>
        <strain evidence="1 2">TISTR 2452</strain>
    </source>
</reference>
<keyword evidence="2" id="KW-1185">Reference proteome</keyword>